<dbReference type="InterPro" id="IPR001057">
    <property type="entry name" value="Glu/AcGlu_kinase"/>
</dbReference>
<dbReference type="FunFam" id="3.40.1160.10:FF:000004">
    <property type="entry name" value="Acetylglutamate kinase"/>
    <property type="match status" value="1"/>
</dbReference>
<keyword evidence="12" id="KW-1185">Reference proteome</keyword>
<reference evidence="11 12" key="1">
    <citation type="submission" date="2020-10" db="EMBL/GenBank/DDBJ databases">
        <title>Trueperella pecoris sp. nov. isolated from bovine and porcine specimens.</title>
        <authorList>
            <person name="Schoenecker L."/>
            <person name="Schnydrig P."/>
            <person name="Brodard I."/>
            <person name="Thomann A."/>
            <person name="Hemphill A."/>
            <person name="Rodriguez-Campos S."/>
            <person name="Perreten V."/>
            <person name="Jores J."/>
            <person name="Kittl S."/>
        </authorList>
    </citation>
    <scope>NUCLEOTIDE SEQUENCE [LARGE SCALE GENOMIC DNA]</scope>
    <source>
        <strain evidence="11 12">15A0121</strain>
    </source>
</reference>
<comment type="similarity">
    <text evidence="9">Belongs to the acetylglutamate kinase family. ArgB subfamily.</text>
</comment>
<feature type="domain" description="Aspartate/glutamate/uridylate kinase" evidence="10">
    <location>
        <begin position="33"/>
        <end position="275"/>
    </location>
</feature>
<evidence type="ECO:0000256" key="1">
    <source>
        <dbReference type="ARBA" id="ARBA00004828"/>
    </source>
</evidence>
<dbReference type="HAMAP" id="MF_00082">
    <property type="entry name" value="ArgB"/>
    <property type="match status" value="1"/>
</dbReference>
<feature type="site" description="Transition state stabilizer" evidence="9">
    <location>
        <position position="37"/>
    </location>
</feature>
<evidence type="ECO:0000313" key="11">
    <source>
        <dbReference type="EMBL" id="QOR44777.1"/>
    </source>
</evidence>
<dbReference type="GO" id="GO:0005524">
    <property type="term" value="F:ATP binding"/>
    <property type="evidence" value="ECO:0007669"/>
    <property type="project" value="UniProtKB-UniRule"/>
</dbReference>
<dbReference type="PANTHER" id="PTHR23342">
    <property type="entry name" value="N-ACETYLGLUTAMATE SYNTHASE"/>
    <property type="match status" value="1"/>
</dbReference>
<evidence type="ECO:0000313" key="12">
    <source>
        <dbReference type="Proteomes" id="UP000595053"/>
    </source>
</evidence>
<accession>A0A7M1QUF1</accession>
<keyword evidence="9" id="KW-0963">Cytoplasm</keyword>
<dbReference type="UniPathway" id="UPA00068">
    <property type="reaction ID" value="UER00107"/>
</dbReference>
<keyword evidence="7 9" id="KW-0067">ATP-binding</keyword>
<proteinExistence type="inferred from homology"/>
<dbReference type="Gene3D" id="3.40.1160.10">
    <property type="entry name" value="Acetylglutamate kinase-like"/>
    <property type="match status" value="1"/>
</dbReference>
<dbReference type="InterPro" id="IPR001048">
    <property type="entry name" value="Asp/Glu/Uridylate_kinase"/>
</dbReference>
<dbReference type="CDD" id="cd04250">
    <property type="entry name" value="AAK_NAGK-C"/>
    <property type="match status" value="1"/>
</dbReference>
<protein>
    <recommendedName>
        <fullName evidence="9">Acetylglutamate kinase</fullName>
        <ecNumber evidence="9">2.7.2.8</ecNumber>
    </recommendedName>
    <alternativeName>
        <fullName evidence="9">N-acetyl-L-glutamate 5-phosphotransferase</fullName>
    </alternativeName>
    <alternativeName>
        <fullName evidence="9">NAG kinase</fullName>
        <shortName evidence="9">NAGK</shortName>
    </alternativeName>
</protein>
<evidence type="ECO:0000256" key="7">
    <source>
        <dbReference type="ARBA" id="ARBA00022840"/>
    </source>
</evidence>
<evidence type="ECO:0000259" key="10">
    <source>
        <dbReference type="Pfam" id="PF00696"/>
    </source>
</evidence>
<dbReference type="PRINTS" id="PR00474">
    <property type="entry name" value="GLU5KINASE"/>
</dbReference>
<keyword evidence="5 9" id="KW-0547">Nucleotide-binding</keyword>
<comment type="function">
    <text evidence="9">Catalyzes the ATP-dependent phosphorylation of N-acetyl-L-glutamate.</text>
</comment>
<gene>
    <name evidence="9 11" type="primary">argB</name>
    <name evidence="11" type="ORF">INS88_05575</name>
</gene>
<dbReference type="Proteomes" id="UP000595053">
    <property type="component" value="Chromosome"/>
</dbReference>
<dbReference type="GO" id="GO:0042450">
    <property type="term" value="P:L-arginine biosynthetic process via ornithine"/>
    <property type="evidence" value="ECO:0007669"/>
    <property type="project" value="UniProtKB-UniRule"/>
</dbReference>
<dbReference type="GO" id="GO:0003991">
    <property type="term" value="F:acetylglutamate kinase activity"/>
    <property type="evidence" value="ECO:0007669"/>
    <property type="project" value="UniProtKB-UniRule"/>
</dbReference>
<keyword evidence="2 9" id="KW-0055">Arginine biosynthesis</keyword>
<dbReference type="RefSeq" id="WP_197550597.1">
    <property type="nucleotide sequence ID" value="NZ_CP063213.1"/>
</dbReference>
<dbReference type="PIRSF" id="PIRSF000728">
    <property type="entry name" value="NAGK"/>
    <property type="match status" value="1"/>
</dbReference>
<dbReference type="Pfam" id="PF00696">
    <property type="entry name" value="AA_kinase"/>
    <property type="match status" value="1"/>
</dbReference>
<evidence type="ECO:0000256" key="9">
    <source>
        <dbReference type="HAMAP-Rule" id="MF_00082"/>
    </source>
</evidence>
<comment type="pathway">
    <text evidence="1 9">Amino-acid biosynthesis; L-arginine biosynthesis; N(2)-acetyl-L-ornithine from L-glutamate: step 2/4.</text>
</comment>
<comment type="subcellular location">
    <subcellularLocation>
        <location evidence="9">Cytoplasm</location>
    </subcellularLocation>
</comment>
<dbReference type="EMBL" id="CP063213">
    <property type="protein sequence ID" value="QOR44777.1"/>
    <property type="molecule type" value="Genomic_DNA"/>
</dbReference>
<feature type="site" description="Transition state stabilizer" evidence="9">
    <location>
        <position position="256"/>
    </location>
</feature>
<feature type="binding site" evidence="9">
    <location>
        <begin position="72"/>
        <end position="73"/>
    </location>
    <ligand>
        <name>substrate</name>
    </ligand>
</feature>
<keyword evidence="4 9" id="KW-0808">Transferase</keyword>
<sequence>MNDTILERLAGAQHKARILIEALPWIHQFAGRRVVVKYGGNAMINDDLKRAFAQDILFMRSVGIHPIVVHGGGPQINAMLERVGITSYFRGGLRVTDKETMDIVRMVLTGQVQRELVSLLNVGGPHAIGISGEDAGLLSARRRRANLDGEVIDIGHVGDVVSVNIEALNQMLASGYIPVVSTVATDIERPLDVLNVNADTAAGAIADAAGADKLIMLTDVEGLYLDWPEKSSLVSEIHPDDLRELLPRLDAGMRPKMEAALDVVDRGVPKAHIIDGRMAHSMLLEIFTDAGIGTQVTADAHRMTTTHQERK</sequence>
<name>A0A7M1QUF1_9ACTO</name>
<feature type="binding site" evidence="9">
    <location>
        <position position="94"/>
    </location>
    <ligand>
        <name>substrate</name>
    </ligand>
</feature>
<evidence type="ECO:0000256" key="6">
    <source>
        <dbReference type="ARBA" id="ARBA00022777"/>
    </source>
</evidence>
<evidence type="ECO:0000256" key="8">
    <source>
        <dbReference type="ARBA" id="ARBA00048141"/>
    </source>
</evidence>
<organism evidence="11 12">
    <name type="scientific">Trueperella pecoris</name>
    <dbReference type="NCBI Taxonomy" id="2733571"/>
    <lineage>
        <taxon>Bacteria</taxon>
        <taxon>Bacillati</taxon>
        <taxon>Actinomycetota</taxon>
        <taxon>Actinomycetes</taxon>
        <taxon>Actinomycetales</taxon>
        <taxon>Actinomycetaceae</taxon>
        <taxon>Trueperella</taxon>
    </lineage>
</organism>
<dbReference type="InterPro" id="IPR037528">
    <property type="entry name" value="ArgB"/>
</dbReference>
<keyword evidence="3 9" id="KW-0028">Amino-acid biosynthesis</keyword>
<dbReference type="NCBIfam" id="TIGR00761">
    <property type="entry name" value="argB"/>
    <property type="match status" value="1"/>
</dbReference>
<dbReference type="InterPro" id="IPR036393">
    <property type="entry name" value="AceGlu_kinase-like_sf"/>
</dbReference>
<dbReference type="InterPro" id="IPR041727">
    <property type="entry name" value="NAGK-C"/>
</dbReference>
<evidence type="ECO:0000256" key="4">
    <source>
        <dbReference type="ARBA" id="ARBA00022679"/>
    </source>
</evidence>
<dbReference type="SUPFAM" id="SSF53633">
    <property type="entry name" value="Carbamate kinase-like"/>
    <property type="match status" value="1"/>
</dbReference>
<dbReference type="InterPro" id="IPR004662">
    <property type="entry name" value="AcgluKinase_fam"/>
</dbReference>
<comment type="catalytic activity">
    <reaction evidence="8 9">
        <text>N-acetyl-L-glutamate + ATP = N-acetyl-L-glutamyl 5-phosphate + ADP</text>
        <dbReference type="Rhea" id="RHEA:14629"/>
        <dbReference type="ChEBI" id="CHEBI:30616"/>
        <dbReference type="ChEBI" id="CHEBI:44337"/>
        <dbReference type="ChEBI" id="CHEBI:57936"/>
        <dbReference type="ChEBI" id="CHEBI:456216"/>
        <dbReference type="EC" id="2.7.2.8"/>
    </reaction>
</comment>
<dbReference type="PANTHER" id="PTHR23342:SF0">
    <property type="entry name" value="N-ACETYLGLUTAMATE SYNTHASE, MITOCHONDRIAL"/>
    <property type="match status" value="1"/>
</dbReference>
<keyword evidence="6 9" id="KW-0418">Kinase</keyword>
<dbReference type="AlphaFoldDB" id="A0A7M1QUF1"/>
<dbReference type="EC" id="2.7.2.8" evidence="9"/>
<evidence type="ECO:0000256" key="2">
    <source>
        <dbReference type="ARBA" id="ARBA00022571"/>
    </source>
</evidence>
<dbReference type="GO" id="GO:0005737">
    <property type="term" value="C:cytoplasm"/>
    <property type="evidence" value="ECO:0007669"/>
    <property type="project" value="UniProtKB-SubCell"/>
</dbReference>
<evidence type="ECO:0000256" key="3">
    <source>
        <dbReference type="ARBA" id="ARBA00022605"/>
    </source>
</evidence>
<feature type="binding site" evidence="9">
    <location>
        <position position="195"/>
    </location>
    <ligand>
        <name>substrate</name>
    </ligand>
</feature>
<evidence type="ECO:0000256" key="5">
    <source>
        <dbReference type="ARBA" id="ARBA00022741"/>
    </source>
</evidence>